<dbReference type="AlphaFoldDB" id="A0A346XZV2"/>
<dbReference type="InterPro" id="IPR027589">
    <property type="entry name" value="Choice_anch_B"/>
</dbReference>
<organism evidence="1 2">
    <name type="scientific">Euzebya pacifica</name>
    <dbReference type="NCBI Taxonomy" id="1608957"/>
    <lineage>
        <taxon>Bacteria</taxon>
        <taxon>Bacillati</taxon>
        <taxon>Actinomycetota</taxon>
        <taxon>Nitriliruptoria</taxon>
        <taxon>Euzebyales</taxon>
    </lineage>
</organism>
<evidence type="ECO:0008006" key="3">
    <source>
        <dbReference type="Google" id="ProtNLM"/>
    </source>
</evidence>
<dbReference type="EMBL" id="CP031165">
    <property type="protein sequence ID" value="AXV07749.1"/>
    <property type="molecule type" value="Genomic_DNA"/>
</dbReference>
<accession>A0A346XZV2</accession>
<reference evidence="1 2" key="1">
    <citation type="submission" date="2018-09" db="EMBL/GenBank/DDBJ databases">
        <title>Complete genome sequence of Euzebya sp. DY32-46 isolated from seawater of Pacific Ocean.</title>
        <authorList>
            <person name="Xu L."/>
            <person name="Wu Y.-H."/>
            <person name="Xu X.-W."/>
        </authorList>
    </citation>
    <scope>NUCLEOTIDE SEQUENCE [LARGE SCALE GENOMIC DNA]</scope>
    <source>
        <strain evidence="1 2">DY32-46</strain>
    </source>
</reference>
<evidence type="ECO:0000313" key="2">
    <source>
        <dbReference type="Proteomes" id="UP000264006"/>
    </source>
</evidence>
<dbReference type="GO" id="GO:0005576">
    <property type="term" value="C:extracellular region"/>
    <property type="evidence" value="ECO:0007669"/>
    <property type="project" value="TreeGrafter"/>
</dbReference>
<dbReference type="KEGG" id="euz:DVS28_a3072"/>
<gene>
    <name evidence="1" type="ORF">DVS28_a3072</name>
</gene>
<proteinExistence type="predicted"/>
<dbReference type="PANTHER" id="PTHR38787">
    <property type="entry name" value="REGULATORY P DOMAIN-CONTAINING PROTEIN"/>
    <property type="match status" value="1"/>
</dbReference>
<dbReference type="RefSeq" id="WP_114592197.1">
    <property type="nucleotide sequence ID" value="NZ_CP031165.1"/>
</dbReference>
<protein>
    <recommendedName>
        <fullName evidence="3">Choice-of-anchor B family protein</fullName>
    </recommendedName>
</protein>
<dbReference type="Proteomes" id="UP000264006">
    <property type="component" value="Chromosome"/>
</dbReference>
<dbReference type="PANTHER" id="PTHR38787:SF3">
    <property type="entry name" value="REGULATORY P DOMAIN-CONTAINING PROTEIN"/>
    <property type="match status" value="1"/>
</dbReference>
<dbReference type="NCBIfam" id="TIGR04312">
    <property type="entry name" value="choice_anch_B"/>
    <property type="match status" value="1"/>
</dbReference>
<name>A0A346XZV2_9ACTN</name>
<sequence>MRTKTASALIAIVALLGIAAADPLALLDEMRTHVHKIPEVSQAVPTESLGQTPCVDGMAGPFPCDGIDLLSFTPISEFAGLPTYAPGLYSSIRGSDVWGWTSPETGDEYVLFGKTNGVAFFRVTDPTAPVYLGTMLNTAAAQLVWQDIKVYDNKAYAVSESNPHGMQVFDLFRLDGVTDAQDWVMDSFYPLNVAAHNLAINEETGFAYIVGGNAGLAAEDQCRAGLHIVDLKTPVPTFAGCYVEEGGVGVVGSLVGPLGALSRYVHDTECVVYRGPDADWFEHEICFNSSETHVAIVDVTDKLAPSHIATVEYDRTEYAHQGWLTDDGRHFLMGDELDEDANAGMPTRTLVFDVEDLDNPTWQGTHYGQSQSIDHNMYIRDGLVYQSNYASGLRVVDLYDIDDVDNDPTNGNELEEVAYFDVFPDNDGTSFSGTWSNYPYFDSGTVVISGYDGLWLVKVQDEVFDDIVAARPDHDLADR</sequence>
<evidence type="ECO:0000313" key="1">
    <source>
        <dbReference type="EMBL" id="AXV07749.1"/>
    </source>
</evidence>
<keyword evidence="2" id="KW-1185">Reference proteome</keyword>
<dbReference type="OrthoDB" id="9815940at2"/>